<gene>
    <name evidence="1" type="ORF">ILUMI_06310</name>
</gene>
<dbReference type="Proteomes" id="UP000801492">
    <property type="component" value="Unassembled WGS sequence"/>
</dbReference>
<sequence>ILCSRYPQKYQWVPTSNDNMHLLTNCHLVVGGTETETILYIGRVNHEMELTVGKIYPGFSQYKGLAIPHGGKEAHYNSFEVLAYNCDMKHICENLEPNVY</sequence>
<dbReference type="AlphaFoldDB" id="A0A8K0D9H6"/>
<organism evidence="1 2">
    <name type="scientific">Ignelater luminosus</name>
    <name type="common">Cucubano</name>
    <name type="synonym">Pyrophorus luminosus</name>
    <dbReference type="NCBI Taxonomy" id="2038154"/>
    <lineage>
        <taxon>Eukaryota</taxon>
        <taxon>Metazoa</taxon>
        <taxon>Ecdysozoa</taxon>
        <taxon>Arthropoda</taxon>
        <taxon>Hexapoda</taxon>
        <taxon>Insecta</taxon>
        <taxon>Pterygota</taxon>
        <taxon>Neoptera</taxon>
        <taxon>Endopterygota</taxon>
        <taxon>Coleoptera</taxon>
        <taxon>Polyphaga</taxon>
        <taxon>Elateriformia</taxon>
        <taxon>Elateroidea</taxon>
        <taxon>Elateridae</taxon>
        <taxon>Agrypninae</taxon>
        <taxon>Pyrophorini</taxon>
        <taxon>Ignelater</taxon>
    </lineage>
</organism>
<reference evidence="1" key="1">
    <citation type="submission" date="2019-08" db="EMBL/GenBank/DDBJ databases">
        <title>The genome of the North American firefly Photinus pyralis.</title>
        <authorList>
            <consortium name="Photinus pyralis genome working group"/>
            <person name="Fallon T.R."/>
            <person name="Sander Lower S.E."/>
            <person name="Weng J.-K."/>
        </authorList>
    </citation>
    <scope>NUCLEOTIDE SEQUENCE</scope>
    <source>
        <strain evidence="1">TRF0915ILg1</strain>
        <tissue evidence="1">Whole body</tissue>
    </source>
</reference>
<dbReference type="InterPro" id="IPR006616">
    <property type="entry name" value="DM9_repeat"/>
</dbReference>
<dbReference type="Pfam" id="PF11901">
    <property type="entry name" value="DM9"/>
    <property type="match status" value="1"/>
</dbReference>
<keyword evidence="2" id="KW-1185">Reference proteome</keyword>
<dbReference type="OrthoDB" id="6767006at2759"/>
<dbReference type="EMBL" id="VTPC01002570">
    <property type="protein sequence ID" value="KAF2899876.1"/>
    <property type="molecule type" value="Genomic_DNA"/>
</dbReference>
<evidence type="ECO:0000313" key="1">
    <source>
        <dbReference type="EMBL" id="KAF2899876.1"/>
    </source>
</evidence>
<comment type="caution">
    <text evidence="1">The sequence shown here is derived from an EMBL/GenBank/DDBJ whole genome shotgun (WGS) entry which is preliminary data.</text>
</comment>
<dbReference type="PANTHER" id="PTHR31649">
    <property type="entry name" value="AGAP009604-PA"/>
    <property type="match status" value="1"/>
</dbReference>
<proteinExistence type="predicted"/>
<name>A0A8K0D9H6_IGNLU</name>
<dbReference type="SMART" id="SM00696">
    <property type="entry name" value="DM9"/>
    <property type="match status" value="1"/>
</dbReference>
<protein>
    <submittedName>
        <fullName evidence="1">Uncharacterized protein</fullName>
    </submittedName>
</protein>
<evidence type="ECO:0000313" key="2">
    <source>
        <dbReference type="Proteomes" id="UP000801492"/>
    </source>
</evidence>
<accession>A0A8K0D9H6</accession>
<dbReference type="PANTHER" id="PTHR31649:SF10">
    <property type="entry name" value="IP19903P-RELATED"/>
    <property type="match status" value="1"/>
</dbReference>
<feature type="non-terminal residue" evidence="1">
    <location>
        <position position="1"/>
    </location>
</feature>